<evidence type="ECO:0000313" key="2">
    <source>
        <dbReference type="Proteomes" id="UP001163321"/>
    </source>
</evidence>
<dbReference type="Proteomes" id="UP001163321">
    <property type="component" value="Chromosome 8"/>
</dbReference>
<protein>
    <submittedName>
        <fullName evidence="1">Uncharacterized protein</fullName>
    </submittedName>
</protein>
<comment type="caution">
    <text evidence="1">The sequence shown here is derived from an EMBL/GenBank/DDBJ whole genome shotgun (WGS) entry which is preliminary data.</text>
</comment>
<proteinExistence type="predicted"/>
<sequence>MITIKHANRTLQDQLKRSADIINGLQNEVTMFRQMCLNLQAEVSCYHPCRRFASDSSHRMTHTYAIHPHRCRYFAPPMPPH</sequence>
<gene>
    <name evidence="1" type="ORF">PsorP6_004697</name>
</gene>
<organism evidence="1 2">
    <name type="scientific">Peronosclerospora sorghi</name>
    <dbReference type="NCBI Taxonomy" id="230839"/>
    <lineage>
        <taxon>Eukaryota</taxon>
        <taxon>Sar</taxon>
        <taxon>Stramenopiles</taxon>
        <taxon>Oomycota</taxon>
        <taxon>Peronosporomycetes</taxon>
        <taxon>Peronosporales</taxon>
        <taxon>Peronosporaceae</taxon>
        <taxon>Peronosclerospora</taxon>
    </lineage>
</organism>
<accession>A0ACC0VL96</accession>
<reference evidence="1 2" key="1">
    <citation type="journal article" date="2022" name="bioRxiv">
        <title>The genome of the oomycete Peronosclerospora sorghi, a cosmopolitan pathogen of maize and sorghum, is inflated with dispersed pseudogenes.</title>
        <authorList>
            <person name="Fletcher K."/>
            <person name="Martin F."/>
            <person name="Isakeit T."/>
            <person name="Cavanaugh K."/>
            <person name="Magill C."/>
            <person name="Michelmore R."/>
        </authorList>
    </citation>
    <scope>NUCLEOTIDE SEQUENCE [LARGE SCALE GENOMIC DNA]</scope>
    <source>
        <strain evidence="1">P6</strain>
    </source>
</reference>
<name>A0ACC0VL96_9STRA</name>
<dbReference type="EMBL" id="CM047587">
    <property type="protein sequence ID" value="KAI9906987.1"/>
    <property type="molecule type" value="Genomic_DNA"/>
</dbReference>
<evidence type="ECO:0000313" key="1">
    <source>
        <dbReference type="EMBL" id="KAI9906987.1"/>
    </source>
</evidence>
<keyword evidence="2" id="KW-1185">Reference proteome</keyword>